<accession>A0AAV4WBA5</accession>
<dbReference type="Proteomes" id="UP001054837">
    <property type="component" value="Unassembled WGS sequence"/>
</dbReference>
<gene>
    <name evidence="1" type="primary">AVEN_184281_1</name>
    <name evidence="1" type="ORF">CDAR_186101</name>
</gene>
<protein>
    <submittedName>
        <fullName evidence="1">Uncharacterized protein</fullName>
    </submittedName>
</protein>
<sequence length="179" mass="19424">MGGSFIHCQTQALLQVEMRGPGVVWEGRQSGSLVISQRSSAELALKGITQIPRRSANFADRRIGAVGGKARGPNGKACVIEGDAFDELLRVYKRTTGSKNVQCKVNYIDVHVESNIVRNYGIDQEAAIQEIGRLEPSQAEAVPLMQTSVMVPIDCTEPNVDDEIEISDNGNEIGDPSRN</sequence>
<dbReference type="EMBL" id="BPLQ01014476">
    <property type="protein sequence ID" value="GIY80082.1"/>
    <property type="molecule type" value="Genomic_DNA"/>
</dbReference>
<dbReference type="AlphaFoldDB" id="A0AAV4WBA5"/>
<proteinExistence type="predicted"/>
<keyword evidence="2" id="KW-1185">Reference proteome</keyword>
<organism evidence="1 2">
    <name type="scientific">Caerostris darwini</name>
    <dbReference type="NCBI Taxonomy" id="1538125"/>
    <lineage>
        <taxon>Eukaryota</taxon>
        <taxon>Metazoa</taxon>
        <taxon>Ecdysozoa</taxon>
        <taxon>Arthropoda</taxon>
        <taxon>Chelicerata</taxon>
        <taxon>Arachnida</taxon>
        <taxon>Araneae</taxon>
        <taxon>Araneomorphae</taxon>
        <taxon>Entelegynae</taxon>
        <taxon>Araneoidea</taxon>
        <taxon>Araneidae</taxon>
        <taxon>Caerostris</taxon>
    </lineage>
</organism>
<evidence type="ECO:0000313" key="1">
    <source>
        <dbReference type="EMBL" id="GIY80082.1"/>
    </source>
</evidence>
<reference evidence="1 2" key="1">
    <citation type="submission" date="2021-06" db="EMBL/GenBank/DDBJ databases">
        <title>Caerostris darwini draft genome.</title>
        <authorList>
            <person name="Kono N."/>
            <person name="Arakawa K."/>
        </authorList>
    </citation>
    <scope>NUCLEOTIDE SEQUENCE [LARGE SCALE GENOMIC DNA]</scope>
</reference>
<evidence type="ECO:0000313" key="2">
    <source>
        <dbReference type="Proteomes" id="UP001054837"/>
    </source>
</evidence>
<name>A0AAV4WBA5_9ARAC</name>
<comment type="caution">
    <text evidence="1">The sequence shown here is derived from an EMBL/GenBank/DDBJ whole genome shotgun (WGS) entry which is preliminary data.</text>
</comment>